<dbReference type="GO" id="GO:0045046">
    <property type="term" value="P:protein import into peroxisome membrane"/>
    <property type="evidence" value="ECO:0007669"/>
    <property type="project" value="TreeGrafter"/>
</dbReference>
<proteinExistence type="inferred from homology"/>
<sequence>MVNWNIISKKMAETGETENDLSALLDSALADFGRTRNTDDELDSMMDTMDQQAVQKAVQKFDDVMKTVQRSSSRANVNSSETIQMTVDERKAAENFQNMLKTLIEAEQKALGEHPPNKDDQHSYDQDSAEAFIGQLKKLSEQDPANIADETQCKTLINLVQAFFSKDLMYPPLKQLLERFVNYTAEHSELDAETKARYEKQICVIQRICLEYEKDDSEDLEEMKRRFDSITTLMLELQSYGYPPEDLVGEAPPGWITDPQTGLPKVDDASKAAESCSLMFFAMSDSGESGDEQRDQDEVEDFVDGQPTDKDDTRSLERYCK</sequence>
<dbReference type="STRING" id="6293.A0A1I8E928"/>
<feature type="region of interest" description="Disordered" evidence="3">
    <location>
        <begin position="283"/>
        <end position="321"/>
    </location>
</feature>
<evidence type="ECO:0000256" key="3">
    <source>
        <dbReference type="SAM" id="MobiDB-lite"/>
    </source>
</evidence>
<protein>
    <recommendedName>
        <fullName evidence="2">Peroxin-19</fullName>
    </recommendedName>
</protein>
<dbReference type="InterPro" id="IPR038322">
    <property type="entry name" value="Pex19_C_sf"/>
</dbReference>
<dbReference type="Gene3D" id="1.20.120.900">
    <property type="entry name" value="Pex19, mPTS binding domain"/>
    <property type="match status" value="1"/>
</dbReference>
<name>A0A1I8E928_WUCBA</name>
<dbReference type="InterPro" id="IPR006708">
    <property type="entry name" value="Pex19"/>
</dbReference>
<dbReference type="GO" id="GO:0033328">
    <property type="term" value="F:peroxisome membrane targeting sequence binding"/>
    <property type="evidence" value="ECO:0007669"/>
    <property type="project" value="TreeGrafter"/>
</dbReference>
<organism evidence="4">
    <name type="scientific">Wuchereria bancrofti</name>
    <dbReference type="NCBI Taxonomy" id="6293"/>
    <lineage>
        <taxon>Eukaryota</taxon>
        <taxon>Metazoa</taxon>
        <taxon>Ecdysozoa</taxon>
        <taxon>Nematoda</taxon>
        <taxon>Chromadorea</taxon>
        <taxon>Rhabditida</taxon>
        <taxon>Spirurina</taxon>
        <taxon>Spiruromorpha</taxon>
        <taxon>Filarioidea</taxon>
        <taxon>Onchocercidae</taxon>
        <taxon>Wuchereria</taxon>
    </lineage>
</organism>
<accession>A0A1I8E928</accession>
<dbReference type="WBParaSite" id="maker-PairedContig_104-snap-gene-1.11-mRNA-1">
    <property type="protein sequence ID" value="maker-PairedContig_104-snap-gene-1.11-mRNA-1"/>
    <property type="gene ID" value="maker-PairedContig_104-snap-gene-1.11"/>
</dbReference>
<evidence type="ECO:0000313" key="4">
    <source>
        <dbReference type="WBParaSite" id="maker-PairedContig_104-snap-gene-1.11-mRNA-1"/>
    </source>
</evidence>
<dbReference type="Pfam" id="PF04614">
    <property type="entry name" value="Pex19"/>
    <property type="match status" value="1"/>
</dbReference>
<feature type="compositionally biased region" description="Basic and acidic residues" evidence="3">
    <location>
        <begin position="307"/>
        <end position="321"/>
    </location>
</feature>
<evidence type="ECO:0000256" key="2">
    <source>
        <dbReference type="ARBA" id="ARBA00029688"/>
    </source>
</evidence>
<comment type="similarity">
    <text evidence="1">Belongs to the peroxin-19 family.</text>
</comment>
<evidence type="ECO:0000256" key="1">
    <source>
        <dbReference type="ARBA" id="ARBA00006326"/>
    </source>
</evidence>
<dbReference type="PANTHER" id="PTHR12774">
    <property type="entry name" value="PEROXISOMAL BIOGENESIS FACTOR 19"/>
    <property type="match status" value="1"/>
</dbReference>
<feature type="compositionally biased region" description="Acidic residues" evidence="3">
    <location>
        <begin position="288"/>
        <end position="303"/>
    </location>
</feature>
<dbReference type="PANTHER" id="PTHR12774:SF2">
    <property type="entry name" value="PEROXISOMAL BIOGENESIS FACTOR 19"/>
    <property type="match status" value="1"/>
</dbReference>
<dbReference type="GO" id="GO:0005778">
    <property type="term" value="C:peroxisomal membrane"/>
    <property type="evidence" value="ECO:0007669"/>
    <property type="project" value="TreeGrafter"/>
</dbReference>
<dbReference type="AlphaFoldDB" id="A0A1I8E928"/>
<reference evidence="4" key="1">
    <citation type="submission" date="2016-11" db="UniProtKB">
        <authorList>
            <consortium name="WormBaseParasite"/>
        </authorList>
    </citation>
    <scope>IDENTIFICATION</scope>
    <source>
        <strain evidence="4">pt0022</strain>
    </source>
</reference>